<reference evidence="2 3" key="1">
    <citation type="submission" date="2015-09" db="EMBL/GenBank/DDBJ databases">
        <title>Draft Genome Sequence of Pseudoalteromonas lipolytica UCD-48B.</title>
        <authorList>
            <person name="Krusor M."/>
            <person name="Coil D.A."/>
            <person name="Lang J.M."/>
            <person name="Eisen J.A."/>
            <person name="Alexiev A."/>
        </authorList>
    </citation>
    <scope>NUCLEOTIDE SEQUENCE [LARGE SCALE GENOMIC DNA]</scope>
    <source>
        <strain evidence="2 3">UCD-48B</strain>
    </source>
</reference>
<feature type="transmembrane region" description="Helical" evidence="1">
    <location>
        <begin position="106"/>
        <end position="128"/>
    </location>
</feature>
<gene>
    <name evidence="2" type="ORF">AOG27_01370</name>
</gene>
<protein>
    <submittedName>
        <fullName evidence="2">Uncharacterized protein</fullName>
    </submittedName>
</protein>
<organism evidence="2 3">
    <name type="scientific">Pseudoalteromonas lipolytica</name>
    <dbReference type="NCBI Taxonomy" id="570156"/>
    <lineage>
        <taxon>Bacteria</taxon>
        <taxon>Pseudomonadati</taxon>
        <taxon>Pseudomonadota</taxon>
        <taxon>Gammaproteobacteria</taxon>
        <taxon>Alteromonadales</taxon>
        <taxon>Pseudoalteromonadaceae</taxon>
        <taxon>Pseudoalteromonas</taxon>
    </lineage>
</organism>
<evidence type="ECO:0000313" key="2">
    <source>
        <dbReference type="EMBL" id="KPM85468.1"/>
    </source>
</evidence>
<proteinExistence type="predicted"/>
<comment type="caution">
    <text evidence="2">The sequence shown here is derived from an EMBL/GenBank/DDBJ whole genome shotgun (WGS) entry which is preliminary data.</text>
</comment>
<dbReference type="Proteomes" id="UP000050378">
    <property type="component" value="Unassembled WGS sequence"/>
</dbReference>
<dbReference type="OrthoDB" id="6228646at2"/>
<evidence type="ECO:0000256" key="1">
    <source>
        <dbReference type="SAM" id="Phobius"/>
    </source>
</evidence>
<dbReference type="EMBL" id="LJTC01000001">
    <property type="protein sequence ID" value="KPM85468.1"/>
    <property type="molecule type" value="Genomic_DNA"/>
</dbReference>
<dbReference type="AlphaFoldDB" id="A0A0P7EBY2"/>
<keyword evidence="1" id="KW-0812">Transmembrane</keyword>
<sequence>MMKNDVLNSHKLGYKFYFQDGDNQIACFGHIMSGKEKIYVNDELVSEKRSFGFKSHHDFSYQGNTYAVKFEMQNILTGKLECSFYKADKLVKQSTQTSLTDNPKQVALVTLGCFIGGAISGYAVVTFIEPFLGK</sequence>
<evidence type="ECO:0000313" key="3">
    <source>
        <dbReference type="Proteomes" id="UP000050378"/>
    </source>
</evidence>
<name>A0A0P7EBY2_9GAMM</name>
<keyword evidence="1" id="KW-0472">Membrane</keyword>
<keyword evidence="1" id="KW-1133">Transmembrane helix</keyword>
<dbReference type="PATRIC" id="fig|570156.3.peg.276"/>
<accession>A0A0P7EBY2</accession>